<feature type="transmembrane region" description="Helical" evidence="6">
    <location>
        <begin position="248"/>
        <end position="265"/>
    </location>
</feature>
<evidence type="ECO:0000256" key="4">
    <source>
        <dbReference type="ARBA" id="ARBA00023136"/>
    </source>
</evidence>
<sequence>MSRYAARKRFNNSGHGRHTSGQTDLYDVSVWVTTQSRGAYRDEVLRQPKKKSRSKEVGLLFGGSLIMQTVIGPGIFTSPKGVTEAAGSVGLNLVIWAICGIFTTMAALCFAEMQIFVKRDGCEYGYIHKAFGPLPSFVYTWMRIAVAEPITTAVFALAFAHYIADAIIDNCGPPKLLEQMLTVSIILSLAILNTYSLRLARQIQSLANLGKIVTIGIIIVTGAYRLGAGETGGLKEGFDNTETNHSKIIIGIYNCLWAYGGWAYVPNVTAAVRKPPKNLPRLVKIIIPSVMVIYLLTVTSYFTVLTEEEMVGAHSFGVLWGRKALGKAAFIIPIGVAMVALGNANNTFLSSGRLSQFSVHDGYIPDVLSFVHVKTKAPLPAIILRAVSGVVIALAVDVSQMVRFWVFTVWLFHGLAVGGLLIMRIRKPHLDRPYKVNIIIPFLVTLGSVYLILAPFIANEPRPEFIFSLCLAALSMLCYFPFVRWNCSEHMSGGKFTDKLTVFLQLFLNVSPFIKRYKRRLRTKRRHGPATVSPVVPDKPVVQEPSSPSSDMPFSDTMSIFTIDTIDDLDDTMTVDDRESVVSFNTNYSYRTNLSFRTRSSSSSSRPPPYEEAIEITKL</sequence>
<feature type="compositionally biased region" description="Low complexity" evidence="5">
    <location>
        <begin position="596"/>
        <end position="605"/>
    </location>
</feature>
<feature type="transmembrane region" description="Helical" evidence="6">
    <location>
        <begin position="89"/>
        <end position="111"/>
    </location>
</feature>
<feature type="transmembrane region" description="Helical" evidence="6">
    <location>
        <begin position="57"/>
        <end position="77"/>
    </location>
</feature>
<dbReference type="InterPro" id="IPR050598">
    <property type="entry name" value="AminoAcid_Transporter"/>
</dbReference>
<keyword evidence="3 6" id="KW-1133">Transmembrane helix</keyword>
<evidence type="ECO:0000256" key="3">
    <source>
        <dbReference type="ARBA" id="ARBA00022989"/>
    </source>
</evidence>
<feature type="region of interest" description="Disordered" evidence="5">
    <location>
        <begin position="596"/>
        <end position="619"/>
    </location>
</feature>
<name>A0A210QMD8_MIZYE</name>
<feature type="compositionally biased region" description="Low complexity" evidence="5">
    <location>
        <begin position="545"/>
        <end position="556"/>
    </location>
</feature>
<keyword evidence="4 6" id="KW-0472">Membrane</keyword>
<dbReference type="Pfam" id="PF13520">
    <property type="entry name" value="AA_permease_2"/>
    <property type="match status" value="1"/>
</dbReference>
<keyword evidence="2 6" id="KW-0812">Transmembrane</keyword>
<dbReference type="EMBL" id="NEDP02002904">
    <property type="protein sequence ID" value="OWF49895.1"/>
    <property type="molecule type" value="Genomic_DNA"/>
</dbReference>
<accession>A0A210QMD8</accession>
<feature type="transmembrane region" description="Helical" evidence="6">
    <location>
        <begin position="176"/>
        <end position="197"/>
    </location>
</feature>
<comment type="subcellular location">
    <subcellularLocation>
        <location evidence="1">Membrane</location>
        <topology evidence="1">Multi-pass membrane protein</topology>
    </subcellularLocation>
</comment>
<feature type="transmembrane region" description="Helical" evidence="6">
    <location>
        <begin position="402"/>
        <end position="422"/>
    </location>
</feature>
<feature type="transmembrane region" description="Helical" evidence="6">
    <location>
        <begin position="209"/>
        <end position="228"/>
    </location>
</feature>
<dbReference type="Gene3D" id="1.20.1740.10">
    <property type="entry name" value="Amino acid/polyamine transporter I"/>
    <property type="match status" value="1"/>
</dbReference>
<dbReference type="Proteomes" id="UP000242188">
    <property type="component" value="Unassembled WGS sequence"/>
</dbReference>
<evidence type="ECO:0000313" key="7">
    <source>
        <dbReference type="EMBL" id="OWF49895.1"/>
    </source>
</evidence>
<proteinExistence type="predicted"/>
<feature type="region of interest" description="Disordered" evidence="5">
    <location>
        <begin position="524"/>
        <end position="556"/>
    </location>
</feature>
<protein>
    <submittedName>
        <fullName evidence="7">B(0,+)-type amino acid transporter 1</fullName>
    </submittedName>
</protein>
<gene>
    <name evidence="7" type="ORF">KP79_PYT13524</name>
</gene>
<organism evidence="7 8">
    <name type="scientific">Mizuhopecten yessoensis</name>
    <name type="common">Japanese scallop</name>
    <name type="synonym">Patinopecten yessoensis</name>
    <dbReference type="NCBI Taxonomy" id="6573"/>
    <lineage>
        <taxon>Eukaryota</taxon>
        <taxon>Metazoa</taxon>
        <taxon>Spiralia</taxon>
        <taxon>Lophotrochozoa</taxon>
        <taxon>Mollusca</taxon>
        <taxon>Bivalvia</taxon>
        <taxon>Autobranchia</taxon>
        <taxon>Pteriomorphia</taxon>
        <taxon>Pectinida</taxon>
        <taxon>Pectinoidea</taxon>
        <taxon>Pectinidae</taxon>
        <taxon>Mizuhopecten</taxon>
    </lineage>
</organism>
<evidence type="ECO:0000256" key="2">
    <source>
        <dbReference type="ARBA" id="ARBA00022692"/>
    </source>
</evidence>
<dbReference type="PANTHER" id="PTHR11785:SF528">
    <property type="entry name" value="AMINO ACID TRANSPORTER PROTEIN JHI-21"/>
    <property type="match status" value="1"/>
</dbReference>
<feature type="transmembrane region" description="Helical" evidence="6">
    <location>
        <begin position="465"/>
        <end position="483"/>
    </location>
</feature>
<evidence type="ECO:0000256" key="1">
    <source>
        <dbReference type="ARBA" id="ARBA00004141"/>
    </source>
</evidence>
<feature type="transmembrane region" description="Helical" evidence="6">
    <location>
        <begin position="324"/>
        <end position="344"/>
    </location>
</feature>
<comment type="caution">
    <text evidence="7">The sequence shown here is derived from an EMBL/GenBank/DDBJ whole genome shotgun (WGS) entry which is preliminary data.</text>
</comment>
<feature type="transmembrane region" description="Helical" evidence="6">
    <location>
        <begin position="285"/>
        <end position="304"/>
    </location>
</feature>
<evidence type="ECO:0000313" key="8">
    <source>
        <dbReference type="Proteomes" id="UP000242188"/>
    </source>
</evidence>
<dbReference type="GO" id="GO:0015179">
    <property type="term" value="F:L-amino acid transmembrane transporter activity"/>
    <property type="evidence" value="ECO:0007669"/>
    <property type="project" value="TreeGrafter"/>
</dbReference>
<dbReference type="PANTHER" id="PTHR11785">
    <property type="entry name" value="AMINO ACID TRANSPORTER"/>
    <property type="match status" value="1"/>
</dbReference>
<reference evidence="7 8" key="1">
    <citation type="journal article" date="2017" name="Nat. Ecol. Evol.">
        <title>Scallop genome provides insights into evolution of bilaterian karyotype and development.</title>
        <authorList>
            <person name="Wang S."/>
            <person name="Zhang J."/>
            <person name="Jiao W."/>
            <person name="Li J."/>
            <person name="Xun X."/>
            <person name="Sun Y."/>
            <person name="Guo X."/>
            <person name="Huan P."/>
            <person name="Dong B."/>
            <person name="Zhang L."/>
            <person name="Hu X."/>
            <person name="Sun X."/>
            <person name="Wang J."/>
            <person name="Zhao C."/>
            <person name="Wang Y."/>
            <person name="Wang D."/>
            <person name="Huang X."/>
            <person name="Wang R."/>
            <person name="Lv J."/>
            <person name="Li Y."/>
            <person name="Zhang Z."/>
            <person name="Liu B."/>
            <person name="Lu W."/>
            <person name="Hui Y."/>
            <person name="Liang J."/>
            <person name="Zhou Z."/>
            <person name="Hou R."/>
            <person name="Li X."/>
            <person name="Liu Y."/>
            <person name="Li H."/>
            <person name="Ning X."/>
            <person name="Lin Y."/>
            <person name="Zhao L."/>
            <person name="Xing Q."/>
            <person name="Dou J."/>
            <person name="Li Y."/>
            <person name="Mao J."/>
            <person name="Guo H."/>
            <person name="Dou H."/>
            <person name="Li T."/>
            <person name="Mu C."/>
            <person name="Jiang W."/>
            <person name="Fu Q."/>
            <person name="Fu X."/>
            <person name="Miao Y."/>
            <person name="Liu J."/>
            <person name="Yu Q."/>
            <person name="Li R."/>
            <person name="Liao H."/>
            <person name="Li X."/>
            <person name="Kong Y."/>
            <person name="Jiang Z."/>
            <person name="Chourrout D."/>
            <person name="Li R."/>
            <person name="Bao Z."/>
        </authorList>
    </citation>
    <scope>NUCLEOTIDE SEQUENCE [LARGE SCALE GENOMIC DNA]</scope>
    <source>
        <strain evidence="7 8">PY_sf001</strain>
    </source>
</reference>
<evidence type="ECO:0000256" key="5">
    <source>
        <dbReference type="SAM" id="MobiDB-lite"/>
    </source>
</evidence>
<feature type="transmembrane region" description="Helical" evidence="6">
    <location>
        <begin position="434"/>
        <end position="453"/>
    </location>
</feature>
<feature type="transmembrane region" description="Helical" evidence="6">
    <location>
        <begin position="144"/>
        <end position="164"/>
    </location>
</feature>
<evidence type="ECO:0000256" key="6">
    <source>
        <dbReference type="SAM" id="Phobius"/>
    </source>
</evidence>
<dbReference type="OrthoDB" id="10062876at2759"/>
<dbReference type="InterPro" id="IPR002293">
    <property type="entry name" value="AA/rel_permease1"/>
</dbReference>
<dbReference type="GO" id="GO:0016020">
    <property type="term" value="C:membrane"/>
    <property type="evidence" value="ECO:0007669"/>
    <property type="project" value="UniProtKB-SubCell"/>
</dbReference>
<keyword evidence="8" id="KW-1185">Reference proteome</keyword>
<dbReference type="AlphaFoldDB" id="A0A210QMD8"/>